<comment type="caution">
    <text evidence="3">The sequence shown here is derived from an EMBL/GenBank/DDBJ whole genome shotgun (WGS) entry which is preliminary data.</text>
</comment>
<evidence type="ECO:0000256" key="1">
    <source>
        <dbReference type="SAM" id="MobiDB-lite"/>
    </source>
</evidence>
<reference evidence="3 4" key="1">
    <citation type="journal article" date="2019" name="Appl. Microbiol. Biotechnol.">
        <title>Genome sequence of Isaria javanica and comparative genome analysis insights into family S53 peptidase evolution in fungal entomopathogens.</title>
        <authorList>
            <person name="Lin R."/>
            <person name="Zhang X."/>
            <person name="Xin B."/>
            <person name="Zou M."/>
            <person name="Gao Y."/>
            <person name="Qin F."/>
            <person name="Hu Q."/>
            <person name="Xie B."/>
            <person name="Cheng X."/>
        </authorList>
    </citation>
    <scope>NUCLEOTIDE SEQUENCE [LARGE SCALE GENOMIC DNA]</scope>
    <source>
        <strain evidence="3 4">IJ1G</strain>
    </source>
</reference>
<keyword evidence="2" id="KW-1133">Transmembrane helix</keyword>
<protein>
    <submittedName>
        <fullName evidence="3">Uncharacterized protein</fullName>
    </submittedName>
</protein>
<accession>A0A545V227</accession>
<gene>
    <name evidence="3" type="ORF">IF1G_05599</name>
</gene>
<evidence type="ECO:0000313" key="4">
    <source>
        <dbReference type="Proteomes" id="UP000315783"/>
    </source>
</evidence>
<keyword evidence="2" id="KW-0812">Transmembrane</keyword>
<proteinExistence type="predicted"/>
<feature type="transmembrane region" description="Helical" evidence="2">
    <location>
        <begin position="99"/>
        <end position="118"/>
    </location>
</feature>
<keyword evidence="2" id="KW-0472">Membrane</keyword>
<dbReference type="AlphaFoldDB" id="A0A545V227"/>
<evidence type="ECO:0000313" key="3">
    <source>
        <dbReference type="EMBL" id="TQV95770.1"/>
    </source>
</evidence>
<dbReference type="Proteomes" id="UP000315783">
    <property type="component" value="Unassembled WGS sequence"/>
</dbReference>
<evidence type="ECO:0000256" key="2">
    <source>
        <dbReference type="SAM" id="Phobius"/>
    </source>
</evidence>
<keyword evidence="4" id="KW-1185">Reference proteome</keyword>
<dbReference type="EMBL" id="SPUK01000007">
    <property type="protein sequence ID" value="TQV95770.1"/>
    <property type="molecule type" value="Genomic_DNA"/>
</dbReference>
<feature type="region of interest" description="Disordered" evidence="1">
    <location>
        <begin position="1"/>
        <end position="52"/>
    </location>
</feature>
<name>A0A545V227_9HYPO</name>
<feature type="compositionally biased region" description="Polar residues" evidence="1">
    <location>
        <begin position="17"/>
        <end position="32"/>
    </location>
</feature>
<feature type="compositionally biased region" description="Pro residues" evidence="1">
    <location>
        <begin position="1"/>
        <end position="12"/>
    </location>
</feature>
<feature type="transmembrane region" description="Helical" evidence="2">
    <location>
        <begin position="71"/>
        <end position="87"/>
    </location>
</feature>
<sequence length="165" mass="18096">MPVVAKPPPQQPPDISAASSARTHPLTTASQGGTTVLDPPSPPPVKGSGGLLSGFQGHAERSAYTSISPRIYMYIYVCTYGYLFTCARRAMTWQRRPRGPLPFAIILVHILLTVQAAIRVPISSDVHIYFNIILFRRPSLHPIPEIGPPQSEPVWAERNSTDRVS</sequence>
<organism evidence="3 4">
    <name type="scientific">Cordyceps javanica</name>
    <dbReference type="NCBI Taxonomy" id="43265"/>
    <lineage>
        <taxon>Eukaryota</taxon>
        <taxon>Fungi</taxon>
        <taxon>Dikarya</taxon>
        <taxon>Ascomycota</taxon>
        <taxon>Pezizomycotina</taxon>
        <taxon>Sordariomycetes</taxon>
        <taxon>Hypocreomycetidae</taxon>
        <taxon>Hypocreales</taxon>
        <taxon>Cordycipitaceae</taxon>
        <taxon>Cordyceps</taxon>
    </lineage>
</organism>